<organism evidence="3 4">
    <name type="scientific">Pedosphaera parvula (strain Ellin514)</name>
    <dbReference type="NCBI Taxonomy" id="320771"/>
    <lineage>
        <taxon>Bacteria</taxon>
        <taxon>Pseudomonadati</taxon>
        <taxon>Verrucomicrobiota</taxon>
        <taxon>Pedosphaerae</taxon>
        <taxon>Pedosphaerales</taxon>
        <taxon>Pedosphaeraceae</taxon>
        <taxon>Pedosphaera</taxon>
    </lineage>
</organism>
<evidence type="ECO:0000256" key="1">
    <source>
        <dbReference type="ARBA" id="ARBA00022729"/>
    </source>
</evidence>
<keyword evidence="4" id="KW-1185">Reference proteome</keyword>
<dbReference type="Proteomes" id="UP000003688">
    <property type="component" value="Unassembled WGS sequence"/>
</dbReference>
<gene>
    <name evidence="3" type="ORF">Cflav_PD0474</name>
</gene>
<dbReference type="EMBL" id="ABOX02000062">
    <property type="protein sequence ID" value="EEF57606.1"/>
    <property type="molecule type" value="Genomic_DNA"/>
</dbReference>
<protein>
    <submittedName>
        <fullName evidence="3">FG-GAP repeat protein</fullName>
    </submittedName>
</protein>
<reference evidence="3 4" key="1">
    <citation type="journal article" date="2011" name="J. Bacteriol.">
        <title>Genome sequence of 'Pedosphaera parvula' Ellin514, an aerobic Verrucomicrobial isolate from pasture soil.</title>
        <authorList>
            <person name="Kant R."/>
            <person name="van Passel M.W."/>
            <person name="Sangwan P."/>
            <person name="Palva A."/>
            <person name="Lucas S."/>
            <person name="Copeland A."/>
            <person name="Lapidus A."/>
            <person name="Glavina Del Rio T."/>
            <person name="Dalin E."/>
            <person name="Tice H."/>
            <person name="Bruce D."/>
            <person name="Goodwin L."/>
            <person name="Pitluck S."/>
            <person name="Chertkov O."/>
            <person name="Larimer F.W."/>
            <person name="Land M.L."/>
            <person name="Hauser L."/>
            <person name="Brettin T.S."/>
            <person name="Detter J.C."/>
            <person name="Han S."/>
            <person name="de Vos W.M."/>
            <person name="Janssen P.H."/>
            <person name="Smidt H."/>
        </authorList>
    </citation>
    <scope>NUCLEOTIDE SEQUENCE [LARGE SCALE GENOMIC DNA]</scope>
    <source>
        <strain evidence="3 4">Ellin514</strain>
    </source>
</reference>
<evidence type="ECO:0000256" key="2">
    <source>
        <dbReference type="SAM" id="SignalP"/>
    </source>
</evidence>
<evidence type="ECO:0000313" key="4">
    <source>
        <dbReference type="Proteomes" id="UP000003688"/>
    </source>
</evidence>
<dbReference type="PANTHER" id="PTHR46580:SF4">
    <property type="entry name" value="ATP_GTP-BINDING PROTEIN"/>
    <property type="match status" value="1"/>
</dbReference>
<dbReference type="InterPro" id="IPR013517">
    <property type="entry name" value="FG-GAP"/>
</dbReference>
<feature type="chain" id="PRO_5002895168" evidence="2">
    <location>
        <begin position="30"/>
        <end position="779"/>
    </location>
</feature>
<evidence type="ECO:0000313" key="3">
    <source>
        <dbReference type="EMBL" id="EEF57606.1"/>
    </source>
</evidence>
<dbReference type="OrthoDB" id="5481797at2"/>
<sequence precursor="true">MQKPNLTKTLLRAGSLLSAAFFLLSASRAEDVTNRFGFTGPEIFPIDPQISLLRSADLDGDGLNDLVLVNNARSKINLLYNQTGQTNRVKKASARDIKQELNELPPDARFRIESIASEKRISALVVADLNGDGKPDIAYYGEPKELVVIYNQGTNGWSAPKRWAIDDGQLTGNALVSGDLNGDHLTDLVLLGETQVYVLSQKKDHTLGEPEKIPYSGSVKAVQVLDIDGDGRNDLMLVNWESPNPFRFRLQNDSGQLGPEIYFAVPPIRSYTTDNLEGNEKNQIITIAQNSGRAQVSEFTRKAAEELSGVFKKGQFQVMPLNKSDKARRGMLWADVNGDKLPDLLVAEPESGQVSIYLQKPDGTLEAPKTFSTLTGVSDLAVGDWNGDGKPDIFLLSGDERQLGVAQMDEKGGLPFPTRIPLDGKPLAMAVGKLKADGKPVLAVIVDQDGKRSLVTRTADGKSKTQKLNENFKSNPTSIAFQDVNQDGLADLVVLIPYEKIKVLLQVTGKDFDEQDVAPPGGSVEEPWMSSVDVDGDGKPELLLAQKNFLRAVVLKQEAAAQNSTNRAGWVFSVKEQINGAGSNSRLVGVAALPNGTNAVNSLFLLDAERKVLTLSERDKAGVWQVVRNISLPFTSFTSLQSIALGSSNLNSVAFLGKDAVGWMPLEGKVWEFTELDSYETPIKDGHLNDMVTGDLDNDGRKDVVFLETARNYLDVVTFDANRKLVPANRWQVFEERTFRGRRGDLPEPREGLIIDVTGDGKNDLVIMVHDRLLVYPQE</sequence>
<dbReference type="Pfam" id="PF13517">
    <property type="entry name" value="FG-GAP_3"/>
    <property type="match status" value="3"/>
</dbReference>
<feature type="signal peptide" evidence="2">
    <location>
        <begin position="1"/>
        <end position="29"/>
    </location>
</feature>
<comment type="caution">
    <text evidence="3">The sequence shown here is derived from an EMBL/GenBank/DDBJ whole genome shotgun (WGS) entry which is preliminary data.</text>
</comment>
<dbReference type="RefSeq" id="WP_007418352.1">
    <property type="nucleotide sequence ID" value="NZ_ABOX02000062.1"/>
</dbReference>
<dbReference type="InterPro" id="IPR028994">
    <property type="entry name" value="Integrin_alpha_N"/>
</dbReference>
<dbReference type="AlphaFoldDB" id="B9XRB9"/>
<dbReference type="Gene3D" id="2.130.10.130">
    <property type="entry name" value="Integrin alpha, N-terminal"/>
    <property type="match status" value="3"/>
</dbReference>
<accession>B9XRB9</accession>
<dbReference type="SUPFAM" id="SSF69318">
    <property type="entry name" value="Integrin alpha N-terminal domain"/>
    <property type="match status" value="2"/>
</dbReference>
<keyword evidence="1 2" id="KW-0732">Signal</keyword>
<name>B9XRB9_PEDPL</name>
<dbReference type="PANTHER" id="PTHR46580">
    <property type="entry name" value="SENSOR KINASE-RELATED"/>
    <property type="match status" value="1"/>
</dbReference>
<proteinExistence type="predicted"/>
<dbReference type="STRING" id="320771.Cflav_PD0474"/>